<dbReference type="Gramene" id="QL02p015052:mrna">
    <property type="protein sequence ID" value="QL02p015052:mrna"/>
    <property type="gene ID" value="QL02p015052"/>
</dbReference>
<feature type="region of interest" description="Disordered" evidence="1">
    <location>
        <begin position="220"/>
        <end position="273"/>
    </location>
</feature>
<evidence type="ECO:0000313" key="2">
    <source>
        <dbReference type="EnsemblPlants" id="QL02p015052:mrna"/>
    </source>
</evidence>
<dbReference type="EnsemblPlants" id="QL02p015052:mrna">
    <property type="protein sequence ID" value="QL02p015052:mrna"/>
    <property type="gene ID" value="QL02p015052"/>
</dbReference>
<protein>
    <submittedName>
        <fullName evidence="2">Uncharacterized protein</fullName>
    </submittedName>
</protein>
<feature type="compositionally biased region" description="Pro residues" evidence="1">
    <location>
        <begin position="57"/>
        <end position="70"/>
    </location>
</feature>
<reference evidence="3" key="1">
    <citation type="journal article" date="2016" name="G3 (Bethesda)">
        <title>First Draft Assembly and Annotation of the Genome of a California Endemic Oak Quercus lobata Nee (Fagaceae).</title>
        <authorList>
            <person name="Sork V.L."/>
            <person name="Fitz-Gibbon S.T."/>
            <person name="Puiu D."/>
            <person name="Crepeau M."/>
            <person name="Gugger P.F."/>
            <person name="Sherman R."/>
            <person name="Stevens K."/>
            <person name="Langley C.H."/>
            <person name="Pellegrini M."/>
            <person name="Salzberg S.L."/>
        </authorList>
    </citation>
    <scope>NUCLEOTIDE SEQUENCE [LARGE SCALE GENOMIC DNA]</scope>
    <source>
        <strain evidence="3">cv. SW786</strain>
    </source>
</reference>
<accession>A0A7N2KTB5</accession>
<feature type="compositionally biased region" description="Polar residues" evidence="1">
    <location>
        <begin position="242"/>
        <end position="251"/>
    </location>
</feature>
<evidence type="ECO:0000256" key="1">
    <source>
        <dbReference type="SAM" id="MobiDB-lite"/>
    </source>
</evidence>
<evidence type="ECO:0000313" key="3">
    <source>
        <dbReference type="Proteomes" id="UP000594261"/>
    </source>
</evidence>
<feature type="compositionally biased region" description="Basic and acidic residues" evidence="1">
    <location>
        <begin position="82"/>
        <end position="112"/>
    </location>
</feature>
<feature type="region of interest" description="Disordered" evidence="1">
    <location>
        <begin position="1"/>
        <end position="112"/>
    </location>
</feature>
<organism evidence="2 3">
    <name type="scientific">Quercus lobata</name>
    <name type="common">Valley oak</name>
    <dbReference type="NCBI Taxonomy" id="97700"/>
    <lineage>
        <taxon>Eukaryota</taxon>
        <taxon>Viridiplantae</taxon>
        <taxon>Streptophyta</taxon>
        <taxon>Embryophyta</taxon>
        <taxon>Tracheophyta</taxon>
        <taxon>Spermatophyta</taxon>
        <taxon>Magnoliopsida</taxon>
        <taxon>eudicotyledons</taxon>
        <taxon>Gunneridae</taxon>
        <taxon>Pentapetalae</taxon>
        <taxon>rosids</taxon>
        <taxon>fabids</taxon>
        <taxon>Fagales</taxon>
        <taxon>Fagaceae</taxon>
        <taxon>Quercus</taxon>
    </lineage>
</organism>
<dbReference type="Proteomes" id="UP000594261">
    <property type="component" value="Chromosome 2"/>
</dbReference>
<reference evidence="2" key="2">
    <citation type="submission" date="2021-01" db="UniProtKB">
        <authorList>
            <consortium name="EnsemblPlants"/>
        </authorList>
    </citation>
    <scope>IDENTIFICATION</scope>
</reference>
<sequence>MILYFNFTSHESNVEGQPGKDALGKSQSKLPPPPPQPQPALTRSSSAQLQPSSPRSRLPPPPQSTMPPRPKPTDPKRKRAAKGKDPMDEGKSRSSREEDEAPRASKDFRGDEGTYVADALERSLLLPTDMAEFGNLRRREVFLIIKRLYCSQVWNETLKQVGVEASSDLWKVENVYYPPVIRETAPVSSEAESALEEAESAPEEVETARAEGALAITTSNEPAEEAGTQACHAEEPALLVQPLQTVPSSDASKGPEVTPAQLPKEGVKIKLKK</sequence>
<feature type="compositionally biased region" description="Polar residues" evidence="1">
    <location>
        <begin position="1"/>
        <end position="15"/>
    </location>
</feature>
<keyword evidence="3" id="KW-1185">Reference proteome</keyword>
<name>A0A7N2KTB5_QUELO</name>
<dbReference type="InParanoid" id="A0A7N2KTB5"/>
<dbReference type="AlphaFoldDB" id="A0A7N2KTB5"/>
<proteinExistence type="predicted"/>